<dbReference type="EMBL" id="BLXT01003952">
    <property type="protein sequence ID" value="GFO08290.1"/>
    <property type="molecule type" value="Genomic_DNA"/>
</dbReference>
<sequence length="101" mass="11607">MCHVTSSPFVSFSTTWRMLIKDPRLQENEAQLYDYTYSCVVNIVRETRAVLVPVCLNYFLSIFGVTKARVERIKTVMAMKGANLPHEGVHLLTRSPETDQR</sequence>
<accession>A0AAV4AJE0</accession>
<name>A0AAV4AJE0_9GAST</name>
<keyword evidence="2" id="KW-1185">Reference proteome</keyword>
<gene>
    <name evidence="1" type="ORF">PoB_003479500</name>
</gene>
<protein>
    <submittedName>
        <fullName evidence="1">Uncharacterized protein</fullName>
    </submittedName>
</protein>
<comment type="caution">
    <text evidence="1">The sequence shown here is derived from an EMBL/GenBank/DDBJ whole genome shotgun (WGS) entry which is preliminary data.</text>
</comment>
<organism evidence="1 2">
    <name type="scientific">Plakobranchus ocellatus</name>
    <dbReference type="NCBI Taxonomy" id="259542"/>
    <lineage>
        <taxon>Eukaryota</taxon>
        <taxon>Metazoa</taxon>
        <taxon>Spiralia</taxon>
        <taxon>Lophotrochozoa</taxon>
        <taxon>Mollusca</taxon>
        <taxon>Gastropoda</taxon>
        <taxon>Heterobranchia</taxon>
        <taxon>Euthyneura</taxon>
        <taxon>Panpulmonata</taxon>
        <taxon>Sacoglossa</taxon>
        <taxon>Placobranchoidea</taxon>
        <taxon>Plakobranchidae</taxon>
        <taxon>Plakobranchus</taxon>
    </lineage>
</organism>
<dbReference type="AlphaFoldDB" id="A0AAV4AJE0"/>
<evidence type="ECO:0000313" key="2">
    <source>
        <dbReference type="Proteomes" id="UP000735302"/>
    </source>
</evidence>
<reference evidence="1 2" key="1">
    <citation type="journal article" date="2021" name="Elife">
        <title>Chloroplast acquisition without the gene transfer in kleptoplastic sea slugs, Plakobranchus ocellatus.</title>
        <authorList>
            <person name="Maeda T."/>
            <person name="Takahashi S."/>
            <person name="Yoshida T."/>
            <person name="Shimamura S."/>
            <person name="Takaki Y."/>
            <person name="Nagai Y."/>
            <person name="Toyoda A."/>
            <person name="Suzuki Y."/>
            <person name="Arimoto A."/>
            <person name="Ishii H."/>
            <person name="Satoh N."/>
            <person name="Nishiyama T."/>
            <person name="Hasebe M."/>
            <person name="Maruyama T."/>
            <person name="Minagawa J."/>
            <person name="Obokata J."/>
            <person name="Shigenobu S."/>
        </authorList>
    </citation>
    <scope>NUCLEOTIDE SEQUENCE [LARGE SCALE GENOMIC DNA]</scope>
</reference>
<dbReference type="Proteomes" id="UP000735302">
    <property type="component" value="Unassembled WGS sequence"/>
</dbReference>
<evidence type="ECO:0000313" key="1">
    <source>
        <dbReference type="EMBL" id="GFO08290.1"/>
    </source>
</evidence>
<proteinExistence type="predicted"/>